<dbReference type="EMBL" id="JAGRRH010000026">
    <property type="protein sequence ID" value="KAG7341332.1"/>
    <property type="molecule type" value="Genomic_DNA"/>
</dbReference>
<dbReference type="Proteomes" id="UP000693970">
    <property type="component" value="Unassembled WGS sequence"/>
</dbReference>
<accession>A0A9K3KD76</accession>
<protein>
    <submittedName>
        <fullName evidence="2">Uncharacterized protein</fullName>
    </submittedName>
</protein>
<proteinExistence type="predicted"/>
<comment type="caution">
    <text evidence="2">The sequence shown here is derived from an EMBL/GenBank/DDBJ whole genome shotgun (WGS) entry which is preliminary data.</text>
</comment>
<dbReference type="AlphaFoldDB" id="A0A9K3KD76"/>
<keyword evidence="3" id="KW-1185">Reference proteome</keyword>
<organism evidence="2 3">
    <name type="scientific">Nitzschia inconspicua</name>
    <dbReference type="NCBI Taxonomy" id="303405"/>
    <lineage>
        <taxon>Eukaryota</taxon>
        <taxon>Sar</taxon>
        <taxon>Stramenopiles</taxon>
        <taxon>Ochrophyta</taxon>
        <taxon>Bacillariophyta</taxon>
        <taxon>Bacillariophyceae</taxon>
        <taxon>Bacillariophycidae</taxon>
        <taxon>Bacillariales</taxon>
        <taxon>Bacillariaceae</taxon>
        <taxon>Nitzschia</taxon>
    </lineage>
</organism>
<gene>
    <name evidence="2" type="ORF">IV203_023283</name>
</gene>
<reference evidence="2" key="1">
    <citation type="journal article" date="2021" name="Sci. Rep.">
        <title>Diploid genomic architecture of Nitzschia inconspicua, an elite biomass production diatom.</title>
        <authorList>
            <person name="Oliver A."/>
            <person name="Podell S."/>
            <person name="Pinowska A."/>
            <person name="Traller J.C."/>
            <person name="Smith S.R."/>
            <person name="McClure R."/>
            <person name="Beliaev A."/>
            <person name="Bohutskyi P."/>
            <person name="Hill E.A."/>
            <person name="Rabines A."/>
            <person name="Zheng H."/>
            <person name="Allen L.Z."/>
            <person name="Kuo A."/>
            <person name="Grigoriev I.V."/>
            <person name="Allen A.E."/>
            <person name="Hazlebeck D."/>
            <person name="Allen E.E."/>
        </authorList>
    </citation>
    <scope>NUCLEOTIDE SEQUENCE</scope>
    <source>
        <strain evidence="2">Hildebrandi</strain>
    </source>
</reference>
<reference evidence="2" key="2">
    <citation type="submission" date="2021-04" db="EMBL/GenBank/DDBJ databases">
        <authorList>
            <person name="Podell S."/>
        </authorList>
    </citation>
    <scope>NUCLEOTIDE SEQUENCE</scope>
    <source>
        <strain evidence="2">Hildebrandi</strain>
    </source>
</reference>
<evidence type="ECO:0000313" key="2">
    <source>
        <dbReference type="EMBL" id="KAG7341332.1"/>
    </source>
</evidence>
<name>A0A9K3KD76_9STRA</name>
<feature type="region of interest" description="Disordered" evidence="1">
    <location>
        <begin position="264"/>
        <end position="300"/>
    </location>
</feature>
<evidence type="ECO:0000313" key="3">
    <source>
        <dbReference type="Proteomes" id="UP000693970"/>
    </source>
</evidence>
<sequence>MTATPTIVPSETQLQRPSGLHPELQKLYDRSCDWDCELLFEEVDANKIGDPTKHNLCKCLKDGKGYMFPAKFHGALFQHHYGREGAEDWTGVFDSMMGDEFERDYRSGEVINIEGMDFLTQQMESWLSMEDDNNTLVSQCKQLQELTWVQKKVAVQGVPLPEIRRTVVAELHGRNMDQEPIFEVGTNEDQEPIFEVECHIPDTIYTLQVSQQNAVTSLRHQKNAADAQVTELFRTALNLAGQRSSRHIELLRDHLHEVIRKMNSDIAAGNKHHKRSSGYAFPETGRSNKREKRGKSAGEF</sequence>
<evidence type="ECO:0000256" key="1">
    <source>
        <dbReference type="SAM" id="MobiDB-lite"/>
    </source>
</evidence>